<dbReference type="Proteomes" id="UP001151760">
    <property type="component" value="Unassembled WGS sequence"/>
</dbReference>
<evidence type="ECO:0000313" key="3">
    <source>
        <dbReference type="EMBL" id="GJT09479.1"/>
    </source>
</evidence>
<feature type="region of interest" description="Disordered" evidence="1">
    <location>
        <begin position="364"/>
        <end position="395"/>
    </location>
</feature>
<dbReference type="InterPro" id="IPR005162">
    <property type="entry name" value="Retrotrans_gag_dom"/>
</dbReference>
<feature type="compositionally biased region" description="Basic and acidic residues" evidence="1">
    <location>
        <begin position="164"/>
        <end position="193"/>
    </location>
</feature>
<accession>A0ABQ5B7U1</accession>
<evidence type="ECO:0000259" key="2">
    <source>
        <dbReference type="Pfam" id="PF03732"/>
    </source>
</evidence>
<dbReference type="PANTHER" id="PTHR33223:SF11">
    <property type="entry name" value="ELEMENT PROTEIN, PUTATIVE-RELATED"/>
    <property type="match status" value="1"/>
</dbReference>
<feature type="compositionally biased region" description="Basic and acidic residues" evidence="1">
    <location>
        <begin position="375"/>
        <end position="388"/>
    </location>
</feature>
<evidence type="ECO:0000313" key="4">
    <source>
        <dbReference type="Proteomes" id="UP001151760"/>
    </source>
</evidence>
<name>A0ABQ5B7U1_9ASTR</name>
<feature type="compositionally biased region" description="Basic residues" evidence="1">
    <location>
        <begin position="150"/>
        <end position="163"/>
    </location>
</feature>
<dbReference type="EMBL" id="BQNB010012910">
    <property type="protein sequence ID" value="GJT09479.1"/>
    <property type="molecule type" value="Genomic_DNA"/>
</dbReference>
<gene>
    <name evidence="3" type="ORF">Tco_0856521</name>
</gene>
<evidence type="ECO:0000256" key="1">
    <source>
        <dbReference type="SAM" id="MobiDB-lite"/>
    </source>
</evidence>
<dbReference type="Pfam" id="PF03732">
    <property type="entry name" value="Retrotrans_gag"/>
    <property type="match status" value="1"/>
</dbReference>
<proteinExistence type="predicted"/>
<keyword evidence="3" id="KW-0548">Nucleotidyltransferase</keyword>
<feature type="domain" description="Retrotransposon gag" evidence="2">
    <location>
        <begin position="227"/>
        <end position="299"/>
    </location>
</feature>
<protein>
    <submittedName>
        <fullName evidence="3">Reverse transcriptase domain-containing protein</fullName>
    </submittedName>
</protein>
<reference evidence="3" key="1">
    <citation type="journal article" date="2022" name="Int. J. Mol. Sci.">
        <title>Draft Genome of Tanacetum Coccineum: Genomic Comparison of Closely Related Tanacetum-Family Plants.</title>
        <authorList>
            <person name="Yamashiro T."/>
            <person name="Shiraishi A."/>
            <person name="Nakayama K."/>
            <person name="Satake H."/>
        </authorList>
    </citation>
    <scope>NUCLEOTIDE SEQUENCE</scope>
</reference>
<feature type="non-terminal residue" evidence="3">
    <location>
        <position position="395"/>
    </location>
</feature>
<dbReference type="GO" id="GO:0003964">
    <property type="term" value="F:RNA-directed DNA polymerase activity"/>
    <property type="evidence" value="ECO:0007669"/>
    <property type="project" value="UniProtKB-KW"/>
</dbReference>
<reference evidence="3" key="2">
    <citation type="submission" date="2022-01" db="EMBL/GenBank/DDBJ databases">
        <authorList>
            <person name="Yamashiro T."/>
            <person name="Shiraishi A."/>
            <person name="Satake H."/>
            <person name="Nakayama K."/>
        </authorList>
    </citation>
    <scope>NUCLEOTIDE SEQUENCE</scope>
</reference>
<organism evidence="3 4">
    <name type="scientific">Tanacetum coccineum</name>
    <dbReference type="NCBI Taxonomy" id="301880"/>
    <lineage>
        <taxon>Eukaryota</taxon>
        <taxon>Viridiplantae</taxon>
        <taxon>Streptophyta</taxon>
        <taxon>Embryophyta</taxon>
        <taxon>Tracheophyta</taxon>
        <taxon>Spermatophyta</taxon>
        <taxon>Magnoliopsida</taxon>
        <taxon>eudicotyledons</taxon>
        <taxon>Gunneridae</taxon>
        <taxon>Pentapetalae</taxon>
        <taxon>asterids</taxon>
        <taxon>campanulids</taxon>
        <taxon>Asterales</taxon>
        <taxon>Asteraceae</taxon>
        <taxon>Asteroideae</taxon>
        <taxon>Anthemideae</taxon>
        <taxon>Anthemidinae</taxon>
        <taxon>Tanacetum</taxon>
    </lineage>
</organism>
<sequence length="395" mass="45470">MRYSLTRIIKTRNISKDTSATLSRAKLNKYSGDVGSSKDKSGLESFLELRRSWYVEGHTRFEVISFRPRAAVSKGQSDKGTVLAKDHYPWNDMYLTVVPKGGRQQYQRGKGTPRRLTYDFDREAPERSLAKKNLDRFSLESFGTSDTRVRTRSVGKSQKSHYSKGKEASHLRRSKRLEGRSKAKEGTGKEKSHAIRKRHELRQTSLESEYEEATKQEELPMPVWCKMFCQTLGGAARNWLDDLDPKSVDSFEELSQKFLEEFLQQKRYAKDPTEIHGIKRRQNEGLQAFMDLFKFKSSHIKGVLSVLRISAFMHGHGHPELAKKLNDKILKTVDEMFERVRAFIRGELAAGSTEIVWLSQGDKGNARPVWSGGQEKSRNRSGPRDTRRNIRMYTL</sequence>
<dbReference type="PANTHER" id="PTHR33223">
    <property type="entry name" value="CCHC-TYPE DOMAIN-CONTAINING PROTEIN"/>
    <property type="match status" value="1"/>
</dbReference>
<keyword evidence="3" id="KW-0808">Transferase</keyword>
<keyword evidence="3" id="KW-0695">RNA-directed DNA polymerase</keyword>
<comment type="caution">
    <text evidence="3">The sequence shown here is derived from an EMBL/GenBank/DDBJ whole genome shotgun (WGS) entry which is preliminary data.</text>
</comment>
<feature type="region of interest" description="Disordered" evidence="1">
    <location>
        <begin position="148"/>
        <end position="214"/>
    </location>
</feature>
<keyword evidence="4" id="KW-1185">Reference proteome</keyword>